<dbReference type="Proteomes" id="UP001151760">
    <property type="component" value="Unassembled WGS sequence"/>
</dbReference>
<proteinExistence type="predicted"/>
<organism evidence="1 2">
    <name type="scientific">Tanacetum coccineum</name>
    <dbReference type="NCBI Taxonomy" id="301880"/>
    <lineage>
        <taxon>Eukaryota</taxon>
        <taxon>Viridiplantae</taxon>
        <taxon>Streptophyta</taxon>
        <taxon>Embryophyta</taxon>
        <taxon>Tracheophyta</taxon>
        <taxon>Spermatophyta</taxon>
        <taxon>Magnoliopsida</taxon>
        <taxon>eudicotyledons</taxon>
        <taxon>Gunneridae</taxon>
        <taxon>Pentapetalae</taxon>
        <taxon>asterids</taxon>
        <taxon>campanulids</taxon>
        <taxon>Asterales</taxon>
        <taxon>Asteraceae</taxon>
        <taxon>Asteroideae</taxon>
        <taxon>Anthemideae</taxon>
        <taxon>Anthemidinae</taxon>
        <taxon>Tanacetum</taxon>
    </lineage>
</organism>
<dbReference type="EMBL" id="BQNB010009007">
    <property type="protein sequence ID" value="GJS57457.1"/>
    <property type="molecule type" value="Genomic_DNA"/>
</dbReference>
<keyword evidence="2" id="KW-1185">Reference proteome</keyword>
<evidence type="ECO:0000313" key="2">
    <source>
        <dbReference type="Proteomes" id="UP001151760"/>
    </source>
</evidence>
<accession>A0ABQ4WX34</accession>
<evidence type="ECO:0000313" key="1">
    <source>
        <dbReference type="EMBL" id="GJS57457.1"/>
    </source>
</evidence>
<reference evidence="1" key="1">
    <citation type="journal article" date="2022" name="Int. J. Mol. Sci.">
        <title>Draft Genome of Tanacetum Coccineum: Genomic Comparison of Closely Related Tanacetum-Family Plants.</title>
        <authorList>
            <person name="Yamashiro T."/>
            <person name="Shiraishi A."/>
            <person name="Nakayama K."/>
            <person name="Satake H."/>
        </authorList>
    </citation>
    <scope>NUCLEOTIDE SEQUENCE</scope>
</reference>
<sequence>MQEPSKSTPTISLQLPSQIKFDEEEALRLQAEFDEEDRLAREKAQQAQEQQELTIKEKFTLFQQLLEKRRKFDAAKRAEEKRNRPPTRA</sequence>
<gene>
    <name evidence="1" type="ORF">Tco_0652241</name>
</gene>
<protein>
    <submittedName>
        <fullName evidence="1">Uncharacterized protein</fullName>
    </submittedName>
</protein>
<reference evidence="1" key="2">
    <citation type="submission" date="2022-01" db="EMBL/GenBank/DDBJ databases">
        <authorList>
            <person name="Yamashiro T."/>
            <person name="Shiraishi A."/>
            <person name="Satake H."/>
            <person name="Nakayama K."/>
        </authorList>
    </citation>
    <scope>NUCLEOTIDE SEQUENCE</scope>
</reference>
<comment type="caution">
    <text evidence="1">The sequence shown here is derived from an EMBL/GenBank/DDBJ whole genome shotgun (WGS) entry which is preliminary data.</text>
</comment>
<name>A0ABQ4WX34_9ASTR</name>